<dbReference type="InterPro" id="IPR013087">
    <property type="entry name" value="Znf_C2H2_type"/>
</dbReference>
<comment type="caution">
    <text evidence="3">The sequence shown here is derived from an EMBL/GenBank/DDBJ whole genome shotgun (WGS) entry which is preliminary data.</text>
</comment>
<dbReference type="GO" id="GO:0003700">
    <property type="term" value="F:DNA-binding transcription factor activity"/>
    <property type="evidence" value="ECO:0007669"/>
    <property type="project" value="InterPro"/>
</dbReference>
<evidence type="ECO:0000256" key="1">
    <source>
        <dbReference type="SAM" id="MobiDB-lite"/>
    </source>
</evidence>
<dbReference type="PANTHER" id="PTHR23225:SF2">
    <property type="entry name" value="AT09679P-RELATED"/>
    <property type="match status" value="1"/>
</dbReference>
<sequence>MLIQRQTERPPHNDVSVLLLSWEEDRSVDYDVLAFQQVLETKYNFSTYRWQIPTVPNPSIKLGVQMASFLENARPNHLRIVYYAGHGYVGGDGHLYWACNARDDSAKLKWDGVRCLFEDAQSDILLLLDTCAIPDPPTSGSHGIKQGIAATMPEHNALEYSARSFTASMIEAFVALQKLYKGRPFGVNRLFEEIVAQKYMRADAASVQPQLPLLFTLTPGQSRNLMLAPLPPRPDPFMQNGGDVSDDQGKRDGGDDLIDPESVSNLRFDENRILVCTTFVGDASPDMSFFQQWLQNTPPLGSRIAVEGMFLGPPTMLLISMPRSVWSIVQHDKVCCFLGYISSHNMIHLYEKMLGPGGVRPFDKKIEDGKILVQASEVGAVTPARIHGDQDTHERVYHAPGPREENFKAEGTTLLPQTSPPLLPFGVEAPEDEGEVEDTAEMQEAAEQLKALSHVQHRGNEAAPGERMRTILPDSVSEAARENARLSQGPGDNIGRDSATLMDMQVAPGSRGKGRRRSLTKQETRCSHCSHAPFRDSSSLRKHIAAAHTRPFPCAFSFAGCTSTFGSKNEWKRHIASQHLCLQFYRCSACPQATIESKGNEFNRKDLFTQHLRRMHAPFQIKRAISQGDEQLQSEWETHVKGMQQTCLVTRRQPPQKAACPKLDCRKEFDGQTAWDEWTEHVGRHMEKGEGPVLEVDGLLVQWALDEGIIEPKGDGEYRLCSSYYPLSYQSSSGPMLGRNDSIFTSLADSCQVDEVLAVGEAKLEVDEG</sequence>
<proteinExistence type="predicted"/>
<dbReference type="Gene3D" id="3.30.160.60">
    <property type="entry name" value="Classic Zinc Finger"/>
    <property type="match status" value="1"/>
</dbReference>
<evidence type="ECO:0000259" key="2">
    <source>
        <dbReference type="SMART" id="SM00355"/>
    </source>
</evidence>
<evidence type="ECO:0000313" key="3">
    <source>
        <dbReference type="EMBL" id="GAO15601.1"/>
    </source>
</evidence>
<dbReference type="AlphaFoldDB" id="A0A1B5KX20"/>
<feature type="domain" description="C2H2-type" evidence="2">
    <location>
        <begin position="585"/>
        <end position="616"/>
    </location>
</feature>
<accession>A0A1B5KX20</accession>
<protein>
    <recommendedName>
        <fullName evidence="2">C2H2-type domain-containing protein</fullName>
    </recommendedName>
</protein>
<feature type="domain" description="C2H2-type" evidence="2">
    <location>
        <begin position="552"/>
        <end position="579"/>
    </location>
</feature>
<dbReference type="EMBL" id="BBTG02000036">
    <property type="protein sequence ID" value="GAO15601.1"/>
    <property type="molecule type" value="Genomic_DNA"/>
</dbReference>
<dbReference type="SMART" id="SM00355">
    <property type="entry name" value="ZnF_C2H2"/>
    <property type="match status" value="3"/>
</dbReference>
<dbReference type="InterPro" id="IPR039970">
    <property type="entry name" value="TF_Grauzone"/>
</dbReference>
<name>A0A1B5KX20_USTVR</name>
<evidence type="ECO:0000313" key="4">
    <source>
        <dbReference type="Proteomes" id="UP000054053"/>
    </source>
</evidence>
<dbReference type="PANTHER" id="PTHR23225">
    <property type="entry name" value="ZINC FINGER PROTEIN"/>
    <property type="match status" value="1"/>
</dbReference>
<feature type="domain" description="C2H2-type" evidence="2">
    <location>
        <begin position="524"/>
        <end position="548"/>
    </location>
</feature>
<reference evidence="4" key="1">
    <citation type="journal article" date="2016" name="Genome Announc.">
        <title>Genome sequence of Ustilaginoidea virens IPU010, a rice pathogenic fungus causing false smut.</title>
        <authorList>
            <person name="Kumagai T."/>
            <person name="Ishii T."/>
            <person name="Terai G."/>
            <person name="Umemura M."/>
            <person name="Machida M."/>
            <person name="Asai K."/>
        </authorList>
    </citation>
    <scope>NUCLEOTIDE SEQUENCE [LARGE SCALE GENOMIC DNA]</scope>
    <source>
        <strain evidence="4">IPU010</strain>
    </source>
</reference>
<feature type="region of interest" description="Disordered" evidence="1">
    <location>
        <begin position="231"/>
        <end position="262"/>
    </location>
</feature>
<dbReference type="Proteomes" id="UP000054053">
    <property type="component" value="Unassembled WGS sequence"/>
</dbReference>
<gene>
    <name evidence="3" type="ORF">UVI_02050340</name>
</gene>
<organism evidence="3 4">
    <name type="scientific">Ustilaginoidea virens</name>
    <name type="common">Rice false smut fungus</name>
    <name type="synonym">Villosiclava virens</name>
    <dbReference type="NCBI Taxonomy" id="1159556"/>
    <lineage>
        <taxon>Eukaryota</taxon>
        <taxon>Fungi</taxon>
        <taxon>Dikarya</taxon>
        <taxon>Ascomycota</taxon>
        <taxon>Pezizomycotina</taxon>
        <taxon>Sordariomycetes</taxon>
        <taxon>Hypocreomycetidae</taxon>
        <taxon>Hypocreales</taxon>
        <taxon>Clavicipitaceae</taxon>
        <taxon>Ustilaginoidea</taxon>
    </lineage>
</organism>